<dbReference type="GO" id="GO:0006006">
    <property type="term" value="P:glucose metabolic process"/>
    <property type="evidence" value="ECO:0007669"/>
    <property type="project" value="InterPro"/>
</dbReference>
<dbReference type="AlphaFoldDB" id="A0A974RVY2"/>
<feature type="domain" description="Isocitrate dehydrogenase kinase/phosphatase (AceK) kinase" evidence="12">
    <location>
        <begin position="310"/>
        <end position="564"/>
    </location>
</feature>
<evidence type="ECO:0000259" key="13">
    <source>
        <dbReference type="Pfam" id="PF20423"/>
    </source>
</evidence>
<dbReference type="GO" id="GO:0006099">
    <property type="term" value="P:tricarboxylic acid cycle"/>
    <property type="evidence" value="ECO:0007669"/>
    <property type="project" value="UniProtKB-UniRule"/>
</dbReference>
<keyword evidence="8 11" id="KW-0378">Hydrolase</keyword>
<feature type="binding site" evidence="11">
    <location>
        <position position="336"/>
    </location>
    <ligand>
        <name>ATP</name>
        <dbReference type="ChEBI" id="CHEBI:30616"/>
    </ligand>
</feature>
<dbReference type="PANTHER" id="PTHR39559:SF1">
    <property type="entry name" value="ISOCITRATE DEHYDROGENASE KINASE_PHOSPHATASE"/>
    <property type="match status" value="1"/>
</dbReference>
<dbReference type="Pfam" id="PF20423">
    <property type="entry name" value="AceK_regulatory"/>
    <property type="match status" value="1"/>
</dbReference>
<dbReference type="KEGG" id="eaz:JHT90_09540"/>
<dbReference type="GO" id="GO:0016208">
    <property type="term" value="F:AMP binding"/>
    <property type="evidence" value="ECO:0007669"/>
    <property type="project" value="TreeGrafter"/>
</dbReference>
<comment type="catalytic activity">
    <reaction evidence="11">
        <text>L-seryl-[isocitrate dehydrogenase] + ATP = O-phospho-L-seryl-[isocitrate dehydrogenase] + ADP + H(+)</text>
        <dbReference type="Rhea" id="RHEA:43540"/>
        <dbReference type="Rhea" id="RHEA-COMP:10605"/>
        <dbReference type="Rhea" id="RHEA-COMP:10606"/>
        <dbReference type="ChEBI" id="CHEBI:15378"/>
        <dbReference type="ChEBI" id="CHEBI:29999"/>
        <dbReference type="ChEBI" id="CHEBI:30616"/>
        <dbReference type="ChEBI" id="CHEBI:83421"/>
        <dbReference type="ChEBI" id="CHEBI:456216"/>
        <dbReference type="EC" id="2.7.11.5"/>
    </reaction>
</comment>
<evidence type="ECO:0000313" key="14">
    <source>
        <dbReference type="EMBL" id="QQP84651.1"/>
    </source>
</evidence>
<dbReference type="Pfam" id="PF06315">
    <property type="entry name" value="AceK_kinase"/>
    <property type="match status" value="1"/>
</dbReference>
<dbReference type="RefSeq" id="WP_201090548.1">
    <property type="nucleotide sequence ID" value="NZ_CP067393.1"/>
</dbReference>
<proteinExistence type="inferred from homology"/>
<dbReference type="GO" id="GO:0006097">
    <property type="term" value="P:glyoxylate cycle"/>
    <property type="evidence" value="ECO:0007669"/>
    <property type="project" value="UniProtKB-UniRule"/>
</dbReference>
<evidence type="ECO:0000256" key="4">
    <source>
        <dbReference type="ARBA" id="ARBA00022532"/>
    </source>
</evidence>
<protein>
    <recommendedName>
        <fullName evidence="11">Isocitrate dehydrogenase kinase/phosphatase</fullName>
        <shortName evidence="11">IDH kinase/phosphatase</shortName>
        <shortName evidence="11">IDHK/P</shortName>
        <ecNumber evidence="11">2.7.11.5</ecNumber>
        <ecNumber evidence="11">3.1.3.-</ecNumber>
    </recommendedName>
</protein>
<dbReference type="GO" id="GO:0004721">
    <property type="term" value="F:phosphoprotein phosphatase activity"/>
    <property type="evidence" value="ECO:0007669"/>
    <property type="project" value="UniProtKB-KW"/>
</dbReference>
<reference evidence="14 15" key="1">
    <citation type="submission" date="2021-01" db="EMBL/GenBank/DDBJ databases">
        <title>Entomomonas sp. F2A isolated from a house cricket (Acheta domesticus).</title>
        <authorList>
            <person name="Spergser J."/>
            <person name="Busse H.-J."/>
        </authorList>
    </citation>
    <scope>NUCLEOTIDE SEQUENCE [LARGE SCALE GENOMIC DNA]</scope>
    <source>
        <strain evidence="14 15">F2A</strain>
    </source>
</reference>
<keyword evidence="6 11" id="KW-0547">Nucleotide-binding</keyword>
<feature type="domain" description="Isocitrate dehydrogenase kinase/phosphatase (AceK) regulatory" evidence="13">
    <location>
        <begin position="9"/>
        <end position="308"/>
    </location>
</feature>
<dbReference type="InterPro" id="IPR010452">
    <property type="entry name" value="Isocitrate_DH_AceK"/>
</dbReference>
<feature type="active site" evidence="11">
    <location>
        <position position="371"/>
    </location>
</feature>
<dbReference type="GO" id="GO:0005524">
    <property type="term" value="F:ATP binding"/>
    <property type="evidence" value="ECO:0007669"/>
    <property type="project" value="UniProtKB-UniRule"/>
</dbReference>
<evidence type="ECO:0000256" key="3">
    <source>
        <dbReference type="ARBA" id="ARBA00022527"/>
    </source>
</evidence>
<accession>A0A974RVY2</accession>
<comment type="similarity">
    <text evidence="11">Belongs to the AceK family.</text>
</comment>
<keyword evidence="15" id="KW-1185">Reference proteome</keyword>
<dbReference type="Proteomes" id="UP000595278">
    <property type="component" value="Chromosome"/>
</dbReference>
<evidence type="ECO:0000256" key="7">
    <source>
        <dbReference type="ARBA" id="ARBA00022777"/>
    </source>
</evidence>
<dbReference type="GO" id="GO:0008772">
    <property type="term" value="F:[isocitrate dehydrogenase (NADP+)] kinase activity"/>
    <property type="evidence" value="ECO:0007669"/>
    <property type="project" value="UniProtKB-UniRule"/>
</dbReference>
<dbReference type="EMBL" id="CP067393">
    <property type="protein sequence ID" value="QQP84651.1"/>
    <property type="molecule type" value="Genomic_DNA"/>
</dbReference>
<evidence type="ECO:0000256" key="9">
    <source>
        <dbReference type="ARBA" id="ARBA00022840"/>
    </source>
</evidence>
<evidence type="ECO:0000259" key="12">
    <source>
        <dbReference type="Pfam" id="PF06315"/>
    </source>
</evidence>
<organism evidence="14 15">
    <name type="scientific">Entomomonas asaccharolytica</name>
    <dbReference type="NCBI Taxonomy" id="2785331"/>
    <lineage>
        <taxon>Bacteria</taxon>
        <taxon>Pseudomonadati</taxon>
        <taxon>Pseudomonadota</taxon>
        <taxon>Gammaproteobacteria</taxon>
        <taxon>Pseudomonadales</taxon>
        <taxon>Pseudomonadaceae</taxon>
        <taxon>Entomomonas</taxon>
    </lineage>
</organism>
<evidence type="ECO:0000313" key="15">
    <source>
        <dbReference type="Proteomes" id="UP000595278"/>
    </source>
</evidence>
<dbReference type="PIRSF" id="PIRSF000719">
    <property type="entry name" value="AceK"/>
    <property type="match status" value="1"/>
</dbReference>
<evidence type="ECO:0000256" key="5">
    <source>
        <dbReference type="ARBA" id="ARBA00022679"/>
    </source>
</evidence>
<dbReference type="EC" id="2.7.11.5" evidence="11"/>
<evidence type="ECO:0000256" key="11">
    <source>
        <dbReference type="HAMAP-Rule" id="MF_00747"/>
    </source>
</evidence>
<dbReference type="GO" id="GO:0004674">
    <property type="term" value="F:protein serine/threonine kinase activity"/>
    <property type="evidence" value="ECO:0007669"/>
    <property type="project" value="UniProtKB-KW"/>
</dbReference>
<evidence type="ECO:0000256" key="8">
    <source>
        <dbReference type="ARBA" id="ARBA00022801"/>
    </source>
</evidence>
<comment type="subcellular location">
    <subcellularLocation>
        <location evidence="11">Cytoplasm</location>
    </subcellularLocation>
</comment>
<evidence type="ECO:0000256" key="6">
    <source>
        <dbReference type="ARBA" id="ARBA00022741"/>
    </source>
</evidence>
<evidence type="ECO:0000256" key="10">
    <source>
        <dbReference type="ARBA" id="ARBA00022912"/>
    </source>
</evidence>
<keyword evidence="7 11" id="KW-0418">Kinase</keyword>
<keyword evidence="1 11" id="KW-0329">Glyoxylate bypass</keyword>
<keyword evidence="5 11" id="KW-0808">Transferase</keyword>
<dbReference type="InterPro" id="IPR046854">
    <property type="entry name" value="AceK_regulatory"/>
</dbReference>
<dbReference type="EC" id="3.1.3.-" evidence="11"/>
<gene>
    <name evidence="11 14" type="primary">aceK</name>
    <name evidence="14" type="ORF">JHT90_09540</name>
</gene>
<keyword evidence="2 11" id="KW-0963">Cytoplasm</keyword>
<keyword evidence="4 11" id="KW-0816">Tricarboxylic acid cycle</keyword>
<keyword evidence="10 11" id="KW-0904">Protein phosphatase</keyword>
<evidence type="ECO:0000256" key="1">
    <source>
        <dbReference type="ARBA" id="ARBA00022435"/>
    </source>
</evidence>
<dbReference type="HAMAP" id="MF_00747">
    <property type="entry name" value="AceK"/>
    <property type="match status" value="1"/>
</dbReference>
<dbReference type="GO" id="GO:0005737">
    <property type="term" value="C:cytoplasm"/>
    <property type="evidence" value="ECO:0007669"/>
    <property type="project" value="UniProtKB-SubCell"/>
</dbReference>
<dbReference type="PANTHER" id="PTHR39559">
    <property type="match status" value="1"/>
</dbReference>
<keyword evidence="3 11" id="KW-0723">Serine/threonine-protein kinase</keyword>
<sequence length="571" mass="67416">MELTAQALADLILAGFNRHFRIFTVYNKKAARYFAKSLFQEAYQASIEQIDLYDTRVQECLDTIRATFKIDVLDEELWQAVKIAYMHKLYNHLQPELAESFYNSVFCQLFNRHYYNNDYIFFNAAIHTKDIQTRYPDYRSYYPTENDFTKEIEKLLTDIPIKSPYEDLARDTARVVAAIKEYQKQFSSLNNFFQINVLTPVFYRNKGAYCIGRMVNNNKIYPFVISLLTRNDRLYVDAFLDDEYDISNIFSFARVYFKVDFPVPSALVRFLRTLLPNKNIADLYTALGFHKQGKNEFYRAFIYHLRHSTDNFIIAPGIEGMVMNVFTLPSYPYVFKLIKDPSHIKKDIQPKVVKDCYQLVKRKDRVGRMADVWEFSHVAFPLNRFSEQCLAQLQLTCADSLSIEGDYLIIKHLYIERRMIPLNIYINQVDDKEQQRILKEYGHAIKDIANAGLFAGDLLIKNFGVTNHGRVVFYDYDEIVPMEQCNFRKIPKPQTEEQEMASEPWYTVGENDIFPEEFEFYLITDPTQKQYFKNSHGDLLQASYWQQVQQNLHKGVLPDVFPYNLEKRFNI</sequence>
<keyword evidence="9 11" id="KW-0067">ATP-binding</keyword>
<evidence type="ECO:0000256" key="2">
    <source>
        <dbReference type="ARBA" id="ARBA00022490"/>
    </source>
</evidence>
<dbReference type="NCBIfam" id="NF002804">
    <property type="entry name" value="PRK02946.1"/>
    <property type="match status" value="1"/>
</dbReference>
<name>A0A974RVY2_9GAMM</name>
<dbReference type="InterPro" id="IPR046855">
    <property type="entry name" value="AceK_kinase"/>
</dbReference>
<feature type="binding site" evidence="11">
    <location>
        <begin position="315"/>
        <end position="321"/>
    </location>
    <ligand>
        <name>ATP</name>
        <dbReference type="ChEBI" id="CHEBI:30616"/>
    </ligand>
</feature>
<comment type="function">
    <text evidence="11">Bifunctional enzyme which can phosphorylate or dephosphorylate isocitrate dehydrogenase (IDH) on a specific serine residue. This is a regulatory mechanism which enables bacteria to bypass the Krebs cycle via the glyoxylate shunt in response to the source of carbon. When bacteria are grown on glucose, IDH is fully active and unphosphorylated, but when grown on acetate or ethanol, the activity of IDH declines drastically concomitant with its phosphorylation.</text>
</comment>